<dbReference type="Proteomes" id="UP000593663">
    <property type="component" value="Chromosome 1"/>
</dbReference>
<sequence length="276" mass="30951">MSPTAAFTENVEEGTVASEPRREYRSLGSRIGAAKWEMLGIMAYTTTIQTQLTHLNTGFHFHDEGWFGRNTTNLGIDKLTHAFNGYLFSEFLGWRIARKTGDRARAAIPSAIMGFGLQLYGEMFDAFKTSSGFSVQDVVFNGLGASFSAARHIVPGLASKIDFRLMLMPNKKGFSRSGKKHYEQQRFLLSLELAGFKTFENSPLRFVELQVGYRGKNFSNRDRAMGIKPDRDIFFGVALNLKEIFFKNSHSFAGRAIGAGLDYFQIPYTATHAFDD</sequence>
<dbReference type="AlphaFoldDB" id="A0A7M2GJZ0"/>
<dbReference type="KEGG" id="sbar:H5V43_00605"/>
<name>A0A7M2GJZ0_SPHSA</name>
<accession>A0A7M2GJZ0</accession>
<dbReference type="InterPro" id="IPR018736">
    <property type="entry name" value="DUF2279_periplasmic_lipo"/>
</dbReference>
<evidence type="ECO:0000313" key="2">
    <source>
        <dbReference type="Proteomes" id="UP000593663"/>
    </source>
</evidence>
<protein>
    <submittedName>
        <fullName evidence="1">DUF2279 domain-containing protein</fullName>
    </submittedName>
</protein>
<dbReference type="EMBL" id="CP060035">
    <property type="protein sequence ID" value="QOT73040.1"/>
    <property type="molecule type" value="Genomic_DNA"/>
</dbReference>
<gene>
    <name evidence="1" type="ORF">H5V43_00605</name>
</gene>
<organism evidence="1 2">
    <name type="scientific">Sphingobium fuliginis (strain ATCC 27551)</name>
    <dbReference type="NCBI Taxonomy" id="336203"/>
    <lineage>
        <taxon>Bacteria</taxon>
        <taxon>Pseudomonadati</taxon>
        <taxon>Pseudomonadota</taxon>
        <taxon>Alphaproteobacteria</taxon>
        <taxon>Sphingomonadales</taxon>
        <taxon>Sphingomonadaceae</taxon>
        <taxon>Sphingobium</taxon>
    </lineage>
</organism>
<dbReference type="Pfam" id="PF10043">
    <property type="entry name" value="DUF2279"/>
    <property type="match status" value="1"/>
</dbReference>
<evidence type="ECO:0000313" key="1">
    <source>
        <dbReference type="EMBL" id="QOT73040.1"/>
    </source>
</evidence>
<proteinExistence type="predicted"/>
<reference evidence="2" key="1">
    <citation type="submission" date="2020-08" db="EMBL/GenBank/DDBJ databases">
        <title>Complete genome sequence of Sphingobium barthaii strain KK22, a high-molecular-weight polycyclic aromatic hydrocarbon-degrading soil bacterium.</title>
        <authorList>
            <person name="Mori J.F."/>
            <person name="Kanaly R.A."/>
        </authorList>
    </citation>
    <scope>NUCLEOTIDE SEQUENCE [LARGE SCALE GENOMIC DNA]</scope>
    <source>
        <strain evidence="2">KK22</strain>
    </source>
</reference>